<feature type="non-terminal residue" evidence="2">
    <location>
        <position position="1"/>
    </location>
</feature>
<keyword evidence="3" id="KW-1185">Reference proteome</keyword>
<dbReference type="Proteomes" id="UP000800235">
    <property type="component" value="Unassembled WGS sequence"/>
</dbReference>
<evidence type="ECO:0000259" key="1">
    <source>
        <dbReference type="Pfam" id="PF24086"/>
    </source>
</evidence>
<dbReference type="Pfam" id="PF24086">
    <property type="entry name" value="DUF7371"/>
    <property type="match status" value="1"/>
</dbReference>
<accession>A0A9P4U3V4</accession>
<dbReference type="InterPro" id="IPR055795">
    <property type="entry name" value="DUF7371"/>
</dbReference>
<dbReference type="EMBL" id="MU007011">
    <property type="protein sequence ID" value="KAF2435996.1"/>
    <property type="molecule type" value="Genomic_DNA"/>
</dbReference>
<dbReference type="AlphaFoldDB" id="A0A9P4U3V4"/>
<evidence type="ECO:0000313" key="3">
    <source>
        <dbReference type="Proteomes" id="UP000800235"/>
    </source>
</evidence>
<feature type="domain" description="DUF7371" evidence="1">
    <location>
        <begin position="8"/>
        <end position="206"/>
    </location>
</feature>
<gene>
    <name evidence="2" type="ORF">EJ08DRAFT_579244</name>
</gene>
<dbReference type="OrthoDB" id="5385013at2759"/>
<reference evidence="2" key="1">
    <citation type="journal article" date="2020" name="Stud. Mycol.">
        <title>101 Dothideomycetes genomes: a test case for predicting lifestyles and emergence of pathogens.</title>
        <authorList>
            <person name="Haridas S."/>
            <person name="Albert R."/>
            <person name="Binder M."/>
            <person name="Bloem J."/>
            <person name="Labutti K."/>
            <person name="Salamov A."/>
            <person name="Andreopoulos B."/>
            <person name="Baker S."/>
            <person name="Barry K."/>
            <person name="Bills G."/>
            <person name="Bluhm B."/>
            <person name="Cannon C."/>
            <person name="Castanera R."/>
            <person name="Culley D."/>
            <person name="Daum C."/>
            <person name="Ezra D."/>
            <person name="Gonzalez J."/>
            <person name="Henrissat B."/>
            <person name="Kuo A."/>
            <person name="Liang C."/>
            <person name="Lipzen A."/>
            <person name="Lutzoni F."/>
            <person name="Magnuson J."/>
            <person name="Mondo S."/>
            <person name="Nolan M."/>
            <person name="Ohm R."/>
            <person name="Pangilinan J."/>
            <person name="Park H.-J."/>
            <person name="Ramirez L."/>
            <person name="Alfaro M."/>
            <person name="Sun H."/>
            <person name="Tritt A."/>
            <person name="Yoshinaga Y."/>
            <person name="Zwiers L.-H."/>
            <person name="Turgeon B."/>
            <person name="Goodwin S."/>
            <person name="Spatafora J."/>
            <person name="Crous P."/>
            <person name="Grigoriev I."/>
        </authorList>
    </citation>
    <scope>NUCLEOTIDE SEQUENCE</scope>
    <source>
        <strain evidence="2">CBS 130266</strain>
    </source>
</reference>
<organism evidence="2 3">
    <name type="scientific">Tothia fuscella</name>
    <dbReference type="NCBI Taxonomy" id="1048955"/>
    <lineage>
        <taxon>Eukaryota</taxon>
        <taxon>Fungi</taxon>
        <taxon>Dikarya</taxon>
        <taxon>Ascomycota</taxon>
        <taxon>Pezizomycotina</taxon>
        <taxon>Dothideomycetes</taxon>
        <taxon>Pleosporomycetidae</taxon>
        <taxon>Venturiales</taxon>
        <taxon>Cylindrosympodiaceae</taxon>
        <taxon>Tothia</taxon>
    </lineage>
</organism>
<comment type="caution">
    <text evidence="2">The sequence shown here is derived from an EMBL/GenBank/DDBJ whole genome shotgun (WGS) entry which is preliminary data.</text>
</comment>
<name>A0A9P4U3V4_9PEZI</name>
<protein>
    <recommendedName>
        <fullName evidence="1">DUF7371 domain-containing protein</fullName>
    </recommendedName>
</protein>
<proteinExistence type="predicted"/>
<evidence type="ECO:0000313" key="2">
    <source>
        <dbReference type="EMBL" id="KAF2435996.1"/>
    </source>
</evidence>
<sequence>PNSTLCGESGNFTLNWDDEPLFVPSDNNTVLWPPVLNPYHHFFFANGYAYAKPTAQPFSPASSPNLAIFLPNLTDTSPRNDGCAHIGEIGAGPRGSDSIWWFDAFSAEMACDNSSGEPCTMIISGYKYNAEAGVELKAYEQTAKLPPCNSGLFDCKLNHIGLEAGFRGLSGIQFEAFVGSQERRIFMMDNLNMGWANNSCDAGLLRSIQKK</sequence>